<reference evidence="1 2" key="1">
    <citation type="journal article" date="2024" name="BMC Genomics">
        <title>De novo assembly and annotation of Popillia japonica's genome with initial clues to its potential as an invasive pest.</title>
        <authorList>
            <person name="Cucini C."/>
            <person name="Boschi S."/>
            <person name="Funari R."/>
            <person name="Cardaioli E."/>
            <person name="Iannotti N."/>
            <person name="Marturano G."/>
            <person name="Paoli F."/>
            <person name="Bruttini M."/>
            <person name="Carapelli A."/>
            <person name="Frati F."/>
            <person name="Nardi F."/>
        </authorList>
    </citation>
    <scope>NUCLEOTIDE SEQUENCE [LARGE SCALE GENOMIC DNA]</scope>
    <source>
        <strain evidence="1">DMR45628</strain>
    </source>
</reference>
<comment type="caution">
    <text evidence="1">The sequence shown here is derived from an EMBL/GenBank/DDBJ whole genome shotgun (WGS) entry which is preliminary data.</text>
</comment>
<evidence type="ECO:0000313" key="2">
    <source>
        <dbReference type="Proteomes" id="UP001458880"/>
    </source>
</evidence>
<name>A0AAW1LFG2_POPJA</name>
<accession>A0AAW1LFG2</accession>
<dbReference type="EMBL" id="JASPKY010000122">
    <property type="protein sequence ID" value="KAK9732062.1"/>
    <property type="molecule type" value="Genomic_DNA"/>
</dbReference>
<gene>
    <name evidence="1" type="ORF">QE152_g13111</name>
</gene>
<keyword evidence="2" id="KW-1185">Reference proteome</keyword>
<organism evidence="1 2">
    <name type="scientific">Popillia japonica</name>
    <name type="common">Japanese beetle</name>
    <dbReference type="NCBI Taxonomy" id="7064"/>
    <lineage>
        <taxon>Eukaryota</taxon>
        <taxon>Metazoa</taxon>
        <taxon>Ecdysozoa</taxon>
        <taxon>Arthropoda</taxon>
        <taxon>Hexapoda</taxon>
        <taxon>Insecta</taxon>
        <taxon>Pterygota</taxon>
        <taxon>Neoptera</taxon>
        <taxon>Endopterygota</taxon>
        <taxon>Coleoptera</taxon>
        <taxon>Polyphaga</taxon>
        <taxon>Scarabaeiformia</taxon>
        <taxon>Scarabaeidae</taxon>
        <taxon>Rutelinae</taxon>
        <taxon>Popillia</taxon>
    </lineage>
</organism>
<dbReference type="AlphaFoldDB" id="A0AAW1LFG2"/>
<dbReference type="Proteomes" id="UP001458880">
    <property type="component" value="Unassembled WGS sequence"/>
</dbReference>
<proteinExistence type="predicted"/>
<protein>
    <recommendedName>
        <fullName evidence="3">Protein TIC 214</fullName>
    </recommendedName>
</protein>
<evidence type="ECO:0000313" key="1">
    <source>
        <dbReference type="EMBL" id="KAK9732062.1"/>
    </source>
</evidence>
<sequence length="156" mass="18531">MDNCRNRQLSLKELDNAEKRIIWLTQRELFKEEQKELRSGTVNKRSKIRNLNPYLDKEGLIISTLRNRQLSLKELDNAEKRIIWLTQRESFKEEQKELRSGTVNKRSKIRNLNPYLDKEGLIRVGQKELRSGTVNKRSKIRNLNPYLDKEGLIRVG</sequence>
<evidence type="ECO:0008006" key="3">
    <source>
        <dbReference type="Google" id="ProtNLM"/>
    </source>
</evidence>